<dbReference type="PANTHER" id="PTHR11472:SF41">
    <property type="entry name" value="ATP-DEPENDENT DNA HELICASE DDX11-RELATED"/>
    <property type="match status" value="1"/>
</dbReference>
<dbReference type="GO" id="GO:0046872">
    <property type="term" value="F:metal ion binding"/>
    <property type="evidence" value="ECO:0007669"/>
    <property type="project" value="UniProtKB-KW"/>
</dbReference>
<dbReference type="EC" id="3.6.4.12" evidence="14"/>
<evidence type="ECO:0000313" key="14">
    <source>
        <dbReference type="EMBL" id="SCM05394.1"/>
    </source>
</evidence>
<accession>A0A1C6XLD7</accession>
<keyword evidence="6 14" id="KW-0347">Helicase</keyword>
<feature type="domain" description="Helicase ATP-binding" evidence="13">
    <location>
        <begin position="9"/>
        <end position="475"/>
    </location>
</feature>
<dbReference type="Proteomes" id="UP000507163">
    <property type="component" value="Chromosome 13"/>
</dbReference>
<keyword evidence="10" id="KW-0413">Isomerase</keyword>
<evidence type="ECO:0000256" key="5">
    <source>
        <dbReference type="ARBA" id="ARBA00022801"/>
    </source>
</evidence>
<keyword evidence="8" id="KW-0408">Iron</keyword>
<keyword evidence="3" id="KW-0479">Metal-binding</keyword>
<keyword evidence="4" id="KW-0547">Nucleotide-binding</keyword>
<evidence type="ECO:0000256" key="9">
    <source>
        <dbReference type="ARBA" id="ARBA00023014"/>
    </source>
</evidence>
<dbReference type="GO" id="GO:0051536">
    <property type="term" value="F:iron-sulfur cluster binding"/>
    <property type="evidence" value="ECO:0007669"/>
    <property type="project" value="UniProtKB-KW"/>
</dbReference>
<dbReference type="InterPro" id="IPR014013">
    <property type="entry name" value="Helic_SF1/SF2_ATP-bd_DinG/Rad3"/>
</dbReference>
<dbReference type="InterPro" id="IPR006555">
    <property type="entry name" value="ATP-dep_Helicase_C"/>
</dbReference>
<reference evidence="14 15" key="1">
    <citation type="submission" date="2016-08" db="EMBL/GenBank/DDBJ databases">
        <authorList>
            <consortium name="Pathogen Informatics"/>
        </authorList>
    </citation>
    <scope>NUCLEOTIDE SEQUENCE [LARGE SCALE GENOMIC DNA]</scope>
    <source>
        <strain evidence="14 15">AJ</strain>
    </source>
</reference>
<dbReference type="Pfam" id="PF13307">
    <property type="entry name" value="Helicase_C_2"/>
    <property type="match status" value="1"/>
</dbReference>
<evidence type="ECO:0000313" key="15">
    <source>
        <dbReference type="Proteomes" id="UP000507163"/>
    </source>
</evidence>
<evidence type="ECO:0000256" key="3">
    <source>
        <dbReference type="ARBA" id="ARBA00022723"/>
    </source>
</evidence>
<dbReference type="GO" id="GO:0003678">
    <property type="term" value="F:DNA helicase activity"/>
    <property type="evidence" value="ECO:0007669"/>
    <property type="project" value="UniProtKB-EC"/>
</dbReference>
<protein>
    <submittedName>
        <fullName evidence="14">DEAD box helicase, putative</fullName>
        <ecNumber evidence="14">3.6.4.12</ecNumber>
    </submittedName>
</protein>
<sequence>MKMVNAFRDEIKMIFPFAPYEAQLEFMKIMYEILKGSNININEKIKIVFDIIKKNENMIKDLKNTNKAILNIFNENPEIKTDEIGFNKQDICTEQHIISEMKTGSGKSLTLLSSIIYFLLKHRFDLFLIKENVELKKEEPEWIQENIINNIIQKYQNNINMEKTKNENNLKILNKYFTFTNDKIQFNDHVLLQKKKNQNDFSLQKGKDNDDVMPIWDDEDVDNDFSLDEARKKQIFICSRTQSQLNQYFSELKKIEKKLNKENLSINMIIIGSRKHLCINEKIMRKCPNVNELNETCRSSKCKYKEGFTEMVLEKKQKKKKKKIFFESSSDSNSDSSKEENDEINNYILIKKLINTKNIDMNQIKEVCRHDKIEICPYYMCKENIQNADIILLPYICILNEQIRNNLKINIKNNIIIFDESQSIIENINNANSIGISKSQIIFTKLTLKKYIQKYENTLNNNNVVMIKQIIIYCDLLLKYFTSINEPVSNITRFMLLSKLDALNLNNISTFLNNSLFCRRFKVFAEININEFFKKTNTERPSIIAVHANSSSIYLLCEFTNKLIRSNKYDYVYVNQNDDSGLDNTADLEDDHRHDKQAGKQADKTNEIKNANNSSSTGTYNSTYPNKRHGHSTSNNAEAEKKRKIQETNTHQENNTNKEGEKREQECNNHFSELSEYIKYVLENSDITLKEKIEIISVSSCNNFQSITKDCNNVILIGGTLQPIEEFLLLFLNEKKNKIKLYSSDYIFKKENIFVRIMPTNILTFNSIDNTYKNRFDKAHLLNIALQIYILTLYVNYGNIVFFSSYTFLNEFTNFLYNEGKYILEKMQKKKFLFFEKKNDNNVLKNYMTNIVNIKKQDHQMRIKNGCILFCVMNAKLSEGINFYDDFCRNILIVGIPFFKHEKSSTTTVKPTINKNALVLNYYKEYSKDTSKKNNPNPQEVADAIPILSDFQINQMCKTYELKYAMKIVNQCIGRSMRHIDDFSSFFFLDQRFNNSEIYECFPTFVKTHLNSIKNVSYIDSENFQKEKQNFYEIYDDIKNHYKHIITNQQPIKDSQDCLKNFVTDLVHLKEFHKKMKYL</sequence>
<dbReference type="InterPro" id="IPR010614">
    <property type="entry name" value="RAD3-like_helicase_DEAD"/>
</dbReference>
<evidence type="ECO:0000259" key="13">
    <source>
        <dbReference type="PROSITE" id="PS51193"/>
    </source>
</evidence>
<dbReference type="InterPro" id="IPR006554">
    <property type="entry name" value="Helicase-like_DEXD_c2"/>
</dbReference>
<dbReference type="GO" id="GO:0034085">
    <property type="term" value="P:establishment of sister chromatid cohesion"/>
    <property type="evidence" value="ECO:0007669"/>
    <property type="project" value="TreeGrafter"/>
</dbReference>
<evidence type="ECO:0000256" key="2">
    <source>
        <dbReference type="ARBA" id="ARBA00008435"/>
    </source>
</evidence>
<keyword evidence="9" id="KW-0411">Iron-sulfur</keyword>
<dbReference type="GO" id="GO:0005634">
    <property type="term" value="C:nucleus"/>
    <property type="evidence" value="ECO:0007669"/>
    <property type="project" value="TreeGrafter"/>
</dbReference>
<dbReference type="SMART" id="SM00491">
    <property type="entry name" value="HELICc2"/>
    <property type="match status" value="1"/>
</dbReference>
<dbReference type="Gene3D" id="3.40.50.300">
    <property type="entry name" value="P-loop containing nucleotide triphosphate hydrolases"/>
    <property type="match status" value="2"/>
</dbReference>
<evidence type="ECO:0000256" key="11">
    <source>
        <dbReference type="SAM" id="Coils"/>
    </source>
</evidence>
<evidence type="ECO:0000256" key="6">
    <source>
        <dbReference type="ARBA" id="ARBA00022806"/>
    </source>
</evidence>
<feature type="coiled-coil region" evidence="11">
    <location>
        <begin position="238"/>
        <end position="265"/>
    </location>
</feature>
<organism evidence="14 15">
    <name type="scientific">Plasmodium chabaudi chabaudi</name>
    <dbReference type="NCBI Taxonomy" id="31271"/>
    <lineage>
        <taxon>Eukaryota</taxon>
        <taxon>Sar</taxon>
        <taxon>Alveolata</taxon>
        <taxon>Apicomplexa</taxon>
        <taxon>Aconoidasida</taxon>
        <taxon>Haemosporida</taxon>
        <taxon>Plasmodiidae</taxon>
        <taxon>Plasmodium</taxon>
        <taxon>Plasmodium (Vinckeia)</taxon>
    </lineage>
</organism>
<gene>
    <name evidence="14" type="ORF">PCHAJ_000392500</name>
</gene>
<keyword evidence="11" id="KW-0175">Coiled coil</keyword>
<dbReference type="GO" id="GO:0016818">
    <property type="term" value="F:hydrolase activity, acting on acid anhydrides, in phosphorus-containing anhydrides"/>
    <property type="evidence" value="ECO:0007669"/>
    <property type="project" value="InterPro"/>
</dbReference>
<feature type="compositionally biased region" description="Basic and acidic residues" evidence="12">
    <location>
        <begin position="656"/>
        <end position="667"/>
    </location>
</feature>
<evidence type="ECO:0000256" key="10">
    <source>
        <dbReference type="ARBA" id="ARBA00023235"/>
    </source>
</evidence>
<dbReference type="GO" id="GO:0003677">
    <property type="term" value="F:DNA binding"/>
    <property type="evidence" value="ECO:0007669"/>
    <property type="project" value="InterPro"/>
</dbReference>
<dbReference type="InterPro" id="IPR045028">
    <property type="entry name" value="DinG/Rad3-like"/>
</dbReference>
<evidence type="ECO:0000256" key="1">
    <source>
        <dbReference type="ARBA" id="ARBA00001966"/>
    </source>
</evidence>
<proteinExistence type="inferred from homology"/>
<dbReference type="GO" id="GO:0005524">
    <property type="term" value="F:ATP binding"/>
    <property type="evidence" value="ECO:0007669"/>
    <property type="project" value="UniProtKB-KW"/>
</dbReference>
<dbReference type="PANTHER" id="PTHR11472">
    <property type="entry name" value="DNA REPAIR DEAD HELICASE RAD3/XP-D SUBFAMILY MEMBER"/>
    <property type="match status" value="1"/>
</dbReference>
<comment type="similarity">
    <text evidence="2">Belongs to the DEAD box helicase family. DEAH subfamily. DDX11/CHL1 sub-subfamily.</text>
</comment>
<feature type="region of interest" description="Disordered" evidence="12">
    <location>
        <begin position="594"/>
        <end position="667"/>
    </location>
</feature>
<dbReference type="Pfam" id="PF06733">
    <property type="entry name" value="DEAD_2"/>
    <property type="match status" value="1"/>
</dbReference>
<feature type="compositionally biased region" description="Basic and acidic residues" evidence="12">
    <location>
        <begin position="594"/>
        <end position="607"/>
    </location>
</feature>
<evidence type="ECO:0000256" key="8">
    <source>
        <dbReference type="ARBA" id="ARBA00023004"/>
    </source>
</evidence>
<comment type="cofactor">
    <cofactor evidence="1">
        <name>[4Fe-4S] cluster</name>
        <dbReference type="ChEBI" id="CHEBI:49883"/>
    </cofactor>
</comment>
<evidence type="ECO:0000256" key="7">
    <source>
        <dbReference type="ARBA" id="ARBA00022840"/>
    </source>
</evidence>
<evidence type="ECO:0000256" key="4">
    <source>
        <dbReference type="ARBA" id="ARBA00022741"/>
    </source>
</evidence>
<feature type="compositionally biased region" description="Low complexity" evidence="12">
    <location>
        <begin position="610"/>
        <end position="623"/>
    </location>
</feature>
<dbReference type="SMART" id="SM00488">
    <property type="entry name" value="DEXDc2"/>
    <property type="match status" value="1"/>
</dbReference>
<keyword evidence="5 14" id="KW-0378">Hydrolase</keyword>
<name>A0A1C6XLD7_PLACU</name>
<dbReference type="GO" id="GO:0006139">
    <property type="term" value="P:nucleobase-containing compound metabolic process"/>
    <property type="evidence" value="ECO:0007669"/>
    <property type="project" value="InterPro"/>
</dbReference>
<dbReference type="AlphaFoldDB" id="A0A1C6XLD7"/>
<dbReference type="EMBL" id="LT608179">
    <property type="protein sequence ID" value="SCM05394.1"/>
    <property type="molecule type" value="Genomic_DNA"/>
</dbReference>
<dbReference type="InterPro" id="IPR027417">
    <property type="entry name" value="P-loop_NTPase"/>
</dbReference>
<dbReference type="PROSITE" id="PS51193">
    <property type="entry name" value="HELICASE_ATP_BIND_2"/>
    <property type="match status" value="1"/>
</dbReference>
<keyword evidence="7" id="KW-0067">ATP-binding</keyword>
<evidence type="ECO:0000256" key="12">
    <source>
        <dbReference type="SAM" id="MobiDB-lite"/>
    </source>
</evidence>